<comment type="caution">
    <text evidence="2">The sequence shown here is derived from an EMBL/GenBank/DDBJ whole genome shotgun (WGS) entry which is preliminary data.</text>
</comment>
<proteinExistence type="predicted"/>
<dbReference type="RefSeq" id="XP_060431392.1">
    <property type="nucleotide sequence ID" value="XM_060574529.1"/>
</dbReference>
<reference evidence="2" key="1">
    <citation type="submission" date="2021-06" db="EMBL/GenBank/DDBJ databases">
        <title>Comparative genomics, transcriptomics and evolutionary studies reveal genomic signatures of adaptation to plant cell wall in hemibiotrophic fungi.</title>
        <authorList>
            <consortium name="DOE Joint Genome Institute"/>
            <person name="Baroncelli R."/>
            <person name="Diaz J.F."/>
            <person name="Benocci T."/>
            <person name="Peng M."/>
            <person name="Battaglia E."/>
            <person name="Haridas S."/>
            <person name="Andreopoulos W."/>
            <person name="Labutti K."/>
            <person name="Pangilinan J."/>
            <person name="Floch G.L."/>
            <person name="Makela M.R."/>
            <person name="Henrissat B."/>
            <person name="Grigoriev I.V."/>
            <person name="Crouch J.A."/>
            <person name="De Vries R.P."/>
            <person name="Sukno S.A."/>
            <person name="Thon M.R."/>
        </authorList>
    </citation>
    <scope>NUCLEOTIDE SEQUENCE</scope>
    <source>
        <strain evidence="2">CBS 193.32</strain>
    </source>
</reference>
<feature type="chain" id="PRO_5042604969" evidence="1">
    <location>
        <begin position="25"/>
        <end position="123"/>
    </location>
</feature>
<dbReference type="EMBL" id="JAHMHR010000014">
    <property type="protein sequence ID" value="KAK1687697.1"/>
    <property type="molecule type" value="Genomic_DNA"/>
</dbReference>
<evidence type="ECO:0000313" key="3">
    <source>
        <dbReference type="Proteomes" id="UP001224890"/>
    </source>
</evidence>
<accession>A0AAJ0ANY2</accession>
<gene>
    <name evidence="2" type="ORF">BDP55DRAFT_659136</name>
</gene>
<sequence>MSLTLWNYVLSCDCLSVCLSVCSSHPSNPKNCIIRGLLWNGKSCASKQDVRLAELHSEPLRQTIPGTCAYTGPEVCRSIEVPKLQISRLKYYGLGIPVPNITICWSQHSTHSRKEPRSDKGHN</sequence>
<dbReference type="AlphaFoldDB" id="A0AAJ0ANY2"/>
<keyword evidence="3" id="KW-1185">Reference proteome</keyword>
<name>A0AAJ0ANY2_9PEZI</name>
<organism evidence="2 3">
    <name type="scientific">Colletotrichum godetiae</name>
    <dbReference type="NCBI Taxonomy" id="1209918"/>
    <lineage>
        <taxon>Eukaryota</taxon>
        <taxon>Fungi</taxon>
        <taxon>Dikarya</taxon>
        <taxon>Ascomycota</taxon>
        <taxon>Pezizomycotina</taxon>
        <taxon>Sordariomycetes</taxon>
        <taxon>Hypocreomycetidae</taxon>
        <taxon>Glomerellales</taxon>
        <taxon>Glomerellaceae</taxon>
        <taxon>Colletotrichum</taxon>
        <taxon>Colletotrichum acutatum species complex</taxon>
    </lineage>
</organism>
<evidence type="ECO:0000256" key="1">
    <source>
        <dbReference type="SAM" id="SignalP"/>
    </source>
</evidence>
<feature type="signal peptide" evidence="1">
    <location>
        <begin position="1"/>
        <end position="24"/>
    </location>
</feature>
<evidence type="ECO:0000313" key="2">
    <source>
        <dbReference type="EMBL" id="KAK1687697.1"/>
    </source>
</evidence>
<keyword evidence="1" id="KW-0732">Signal</keyword>
<dbReference type="GeneID" id="85459055"/>
<dbReference type="Proteomes" id="UP001224890">
    <property type="component" value="Unassembled WGS sequence"/>
</dbReference>
<protein>
    <submittedName>
        <fullName evidence="2">Uncharacterized protein</fullName>
    </submittedName>
</protein>